<keyword evidence="1" id="KW-0489">Methyltransferase</keyword>
<gene>
    <name evidence="4" type="ORF">JDO7802_01298</name>
</gene>
<organism evidence="4 5">
    <name type="scientific">Jannaschia donghaensis</name>
    <dbReference type="NCBI Taxonomy" id="420998"/>
    <lineage>
        <taxon>Bacteria</taxon>
        <taxon>Pseudomonadati</taxon>
        <taxon>Pseudomonadota</taxon>
        <taxon>Alphaproteobacteria</taxon>
        <taxon>Rhodobacterales</taxon>
        <taxon>Roseobacteraceae</taxon>
        <taxon>Jannaschia</taxon>
    </lineage>
</organism>
<keyword evidence="2" id="KW-0808">Transferase</keyword>
<feature type="domain" description="Methyltransferase type 11" evidence="3">
    <location>
        <begin position="67"/>
        <end position="114"/>
    </location>
</feature>
<dbReference type="Gene3D" id="3.40.50.150">
    <property type="entry name" value="Vaccinia Virus protein VP39"/>
    <property type="match status" value="1"/>
</dbReference>
<proteinExistence type="predicted"/>
<reference evidence="4 5" key="1">
    <citation type="submission" date="2015-07" db="EMBL/GenBank/DDBJ databases">
        <authorList>
            <person name="Noorani M."/>
        </authorList>
    </citation>
    <scope>NUCLEOTIDE SEQUENCE [LARGE SCALE GENOMIC DNA]</scope>
    <source>
        <strain evidence="4 5">CECT 7802</strain>
    </source>
</reference>
<dbReference type="InterPro" id="IPR050602">
    <property type="entry name" value="Malonyl-ACP_OMT"/>
</dbReference>
<evidence type="ECO:0000256" key="1">
    <source>
        <dbReference type="ARBA" id="ARBA00022603"/>
    </source>
</evidence>
<evidence type="ECO:0000313" key="5">
    <source>
        <dbReference type="Proteomes" id="UP000049222"/>
    </source>
</evidence>
<keyword evidence="5" id="KW-1185">Reference proteome</keyword>
<dbReference type="STRING" id="420998.JDO7802_01298"/>
<dbReference type="EMBL" id="CXSU01000011">
    <property type="protein sequence ID" value="CTQ49285.1"/>
    <property type="molecule type" value="Genomic_DNA"/>
</dbReference>
<dbReference type="SUPFAM" id="SSF53335">
    <property type="entry name" value="S-adenosyl-L-methionine-dependent methyltransferases"/>
    <property type="match status" value="1"/>
</dbReference>
<name>A0A0M6YHX6_9RHOB</name>
<evidence type="ECO:0000259" key="3">
    <source>
        <dbReference type="Pfam" id="PF08241"/>
    </source>
</evidence>
<dbReference type="PANTHER" id="PTHR13090">
    <property type="entry name" value="ARGININE-HYDROXYLASE NDUFAF5, MITOCHONDRIAL"/>
    <property type="match status" value="1"/>
</dbReference>
<protein>
    <submittedName>
        <fullName evidence="4">Biotin biosynthesis protein BioC</fullName>
    </submittedName>
</protein>
<dbReference type="InterPro" id="IPR013216">
    <property type="entry name" value="Methyltransf_11"/>
</dbReference>
<dbReference type="InterPro" id="IPR029063">
    <property type="entry name" value="SAM-dependent_MTases_sf"/>
</dbReference>
<sequence>MSQPTLTDQDALMRHRARADGSAWFLHELAIDEVQERLKDVNRTFTDAAVITGHPDVWSDAVPGATMIGAADTLPLGQGAHDVIVHAMCLHWADDPVGQLIQCRRALREDGLLLVATLGGETLTELRAALGQAETEIMGGLSPRVAPMGEIRDLGALLGRAGLALPVADRLPITVRYRDIAHLTRDLRAMGETNALAARHRRTPPRDLFKVANRLYRAAFPDGDGIRATFETVFLTGWAPSDTQQKPLRPGSAQARLADALGVPELGADKGPNR</sequence>
<accession>A0A0M6YHX6</accession>
<dbReference type="Pfam" id="PF08241">
    <property type="entry name" value="Methyltransf_11"/>
    <property type="match status" value="1"/>
</dbReference>
<dbReference type="AlphaFoldDB" id="A0A0M6YHX6"/>
<dbReference type="GO" id="GO:0008757">
    <property type="term" value="F:S-adenosylmethionine-dependent methyltransferase activity"/>
    <property type="evidence" value="ECO:0007669"/>
    <property type="project" value="InterPro"/>
</dbReference>
<evidence type="ECO:0000256" key="2">
    <source>
        <dbReference type="ARBA" id="ARBA00022679"/>
    </source>
</evidence>
<evidence type="ECO:0000313" key="4">
    <source>
        <dbReference type="EMBL" id="CTQ49285.1"/>
    </source>
</evidence>
<dbReference type="OrthoDB" id="9793723at2"/>
<dbReference type="PANTHER" id="PTHR13090:SF1">
    <property type="entry name" value="ARGININE-HYDROXYLASE NDUFAF5, MITOCHONDRIAL"/>
    <property type="match status" value="1"/>
</dbReference>
<dbReference type="RefSeq" id="WP_055083767.1">
    <property type="nucleotide sequence ID" value="NZ_CXSU01000011.1"/>
</dbReference>
<dbReference type="GO" id="GO:0032259">
    <property type="term" value="P:methylation"/>
    <property type="evidence" value="ECO:0007669"/>
    <property type="project" value="UniProtKB-KW"/>
</dbReference>
<dbReference type="Proteomes" id="UP000049222">
    <property type="component" value="Unassembled WGS sequence"/>
</dbReference>